<feature type="compositionally biased region" description="Polar residues" evidence="1">
    <location>
        <begin position="32"/>
        <end position="46"/>
    </location>
</feature>
<evidence type="ECO:0000313" key="2">
    <source>
        <dbReference type="EMBL" id="MBW0561922.1"/>
    </source>
</evidence>
<keyword evidence="3" id="KW-1185">Reference proteome</keyword>
<evidence type="ECO:0000256" key="1">
    <source>
        <dbReference type="SAM" id="MobiDB-lite"/>
    </source>
</evidence>
<organism evidence="2 3">
    <name type="scientific">Austropuccinia psidii MF-1</name>
    <dbReference type="NCBI Taxonomy" id="1389203"/>
    <lineage>
        <taxon>Eukaryota</taxon>
        <taxon>Fungi</taxon>
        <taxon>Dikarya</taxon>
        <taxon>Basidiomycota</taxon>
        <taxon>Pucciniomycotina</taxon>
        <taxon>Pucciniomycetes</taxon>
        <taxon>Pucciniales</taxon>
        <taxon>Sphaerophragmiaceae</taxon>
        <taxon>Austropuccinia</taxon>
    </lineage>
</organism>
<evidence type="ECO:0000313" key="3">
    <source>
        <dbReference type="Proteomes" id="UP000765509"/>
    </source>
</evidence>
<feature type="compositionally biased region" description="Basic and acidic residues" evidence="1">
    <location>
        <begin position="10"/>
        <end position="26"/>
    </location>
</feature>
<comment type="caution">
    <text evidence="2">The sequence shown here is derived from an EMBL/GenBank/DDBJ whole genome shotgun (WGS) entry which is preliminary data.</text>
</comment>
<protein>
    <submittedName>
        <fullName evidence="2">Uncharacterized protein</fullName>
    </submittedName>
</protein>
<feature type="compositionally biased region" description="Polar residues" evidence="1">
    <location>
        <begin position="68"/>
        <end position="88"/>
    </location>
</feature>
<name>A0A9Q3PIQ8_9BASI</name>
<dbReference type="AlphaFoldDB" id="A0A9Q3PIQ8"/>
<dbReference type="EMBL" id="AVOT02071729">
    <property type="protein sequence ID" value="MBW0561922.1"/>
    <property type="molecule type" value="Genomic_DNA"/>
</dbReference>
<sequence>MYPNGKPSKKREEKDSKGKGKAKVTEDEASSFGESEQSRSLASSQERITQKCYVPLCLSQRLYSQISRPSTCQPLSTQSRSSSGNPLSSHKEQGDSEGEERSRASFYISGSSEKHSYFNEDGFSILPKDLHLLRLFSTKILAPSSLTRLPKSLGRA</sequence>
<feature type="region of interest" description="Disordered" evidence="1">
    <location>
        <begin position="1"/>
        <end position="46"/>
    </location>
</feature>
<accession>A0A9Q3PIQ8</accession>
<gene>
    <name evidence="2" type="ORF">O181_101637</name>
</gene>
<dbReference type="Proteomes" id="UP000765509">
    <property type="component" value="Unassembled WGS sequence"/>
</dbReference>
<proteinExistence type="predicted"/>
<feature type="region of interest" description="Disordered" evidence="1">
    <location>
        <begin position="68"/>
        <end position="106"/>
    </location>
</feature>
<reference evidence="2" key="1">
    <citation type="submission" date="2021-03" db="EMBL/GenBank/DDBJ databases">
        <title>Draft genome sequence of rust myrtle Austropuccinia psidii MF-1, a brazilian biotype.</title>
        <authorList>
            <person name="Quecine M.C."/>
            <person name="Pachon D.M.R."/>
            <person name="Bonatelli M.L."/>
            <person name="Correr F.H."/>
            <person name="Franceschini L.M."/>
            <person name="Leite T.F."/>
            <person name="Margarido G.R.A."/>
            <person name="Almeida C.A."/>
            <person name="Ferrarezi J.A."/>
            <person name="Labate C.A."/>
        </authorList>
    </citation>
    <scope>NUCLEOTIDE SEQUENCE</scope>
    <source>
        <strain evidence="2">MF-1</strain>
    </source>
</reference>
<feature type="compositionally biased region" description="Basic and acidic residues" evidence="1">
    <location>
        <begin position="89"/>
        <end position="103"/>
    </location>
</feature>